<dbReference type="RefSeq" id="WP_013182184.1">
    <property type="nucleotide sequence ID" value="NC_014225.1"/>
</dbReference>
<keyword evidence="3" id="KW-1185">Reference proteome</keyword>
<keyword evidence="1" id="KW-1133">Transmembrane helix</keyword>
<proteinExistence type="predicted"/>
<dbReference type="STRING" id="716544.wcw_1114"/>
<dbReference type="Proteomes" id="UP000001505">
    <property type="component" value="Chromosome"/>
</dbReference>
<dbReference type="eggNOG" id="ENOG502ZXWA">
    <property type="taxonomic scope" value="Bacteria"/>
</dbReference>
<keyword evidence="1" id="KW-0472">Membrane</keyword>
<evidence type="ECO:0000313" key="2">
    <source>
        <dbReference type="EMBL" id="ADI38471.1"/>
    </source>
</evidence>
<dbReference type="AlphaFoldDB" id="D6YWG0"/>
<dbReference type="EMBL" id="CP001928">
    <property type="protein sequence ID" value="ADI38471.1"/>
    <property type="molecule type" value="Genomic_DNA"/>
</dbReference>
<dbReference type="KEGG" id="wch:wcw_1114"/>
<accession>D6YWG0</accession>
<protein>
    <submittedName>
        <fullName evidence="2">Putative membrane protein</fullName>
    </submittedName>
</protein>
<gene>
    <name evidence="2" type="ordered locus">wcw_1114</name>
</gene>
<sequence>MKISLSSDPHIEKINNNRIYVDHDLRYRFHWSNYCGMIPLVSTVTGSIRALIGLIHTIVHLAKSIFDKKRRKDHLLEAALGAYSVIRGCVEAVPLLGNLAIIEFDVIRILSKKTKSVYIGPSSEYRA</sequence>
<keyword evidence="1" id="KW-0812">Transmembrane</keyword>
<evidence type="ECO:0000313" key="3">
    <source>
        <dbReference type="Proteomes" id="UP000001505"/>
    </source>
</evidence>
<feature type="transmembrane region" description="Helical" evidence="1">
    <location>
        <begin position="37"/>
        <end position="62"/>
    </location>
</feature>
<evidence type="ECO:0000256" key="1">
    <source>
        <dbReference type="SAM" id="Phobius"/>
    </source>
</evidence>
<dbReference type="HOGENOM" id="CLU_1969644_0_0_0"/>
<organism evidence="2 3">
    <name type="scientific">Waddlia chondrophila (strain ATCC VR-1470 / WSU 86-1044)</name>
    <dbReference type="NCBI Taxonomy" id="716544"/>
    <lineage>
        <taxon>Bacteria</taxon>
        <taxon>Pseudomonadati</taxon>
        <taxon>Chlamydiota</taxon>
        <taxon>Chlamydiia</taxon>
        <taxon>Parachlamydiales</taxon>
        <taxon>Waddliaceae</taxon>
        <taxon>Waddlia</taxon>
    </lineage>
</organism>
<name>D6YWG0_WADCW</name>
<reference evidence="2 3" key="1">
    <citation type="journal article" date="2010" name="PLoS ONE">
        <title>The Waddlia genome: a window into chlamydial biology.</title>
        <authorList>
            <person name="Bertelli C."/>
            <person name="Collyn F."/>
            <person name="Croxatto A."/>
            <person name="Ruckert C."/>
            <person name="Polkinghorne A."/>
            <person name="Kebbi-Beghdadi C."/>
            <person name="Goesmann A."/>
            <person name="Vaughan L."/>
            <person name="Greub G."/>
        </authorList>
    </citation>
    <scope>NUCLEOTIDE SEQUENCE [LARGE SCALE GENOMIC DNA]</scope>
    <source>
        <strain evidence="3">ATCC VR-1470 / WSU 86-1044</strain>
    </source>
</reference>